<dbReference type="Proteomes" id="UP001184833">
    <property type="component" value="Unassembled WGS sequence"/>
</dbReference>
<reference evidence="1" key="1">
    <citation type="submission" date="2023-07" db="EMBL/GenBank/DDBJ databases">
        <title>Sorghum-associated microbial communities from plants grown in Nebraska, USA.</title>
        <authorList>
            <person name="Schachtman D."/>
        </authorList>
    </citation>
    <scope>NUCLEOTIDE SEQUENCE</scope>
    <source>
        <strain evidence="1">DS2329</strain>
    </source>
</reference>
<dbReference type="EMBL" id="JAVDQX010000001">
    <property type="protein sequence ID" value="MDR6457026.1"/>
    <property type="molecule type" value="Genomic_DNA"/>
</dbReference>
<accession>A0ACC6J1W5</accession>
<evidence type="ECO:0000313" key="2">
    <source>
        <dbReference type="Proteomes" id="UP001184833"/>
    </source>
</evidence>
<sequence length="92" mass="10562">MFRFLRNDTIGMVIYPSACHSVGIQPSFPKNTILTHTSAENIPLHRTVAKIQRIFDGVVFNIHQKHPLTKKETVPGYDSLFSIILNLNYFYV</sequence>
<organism evidence="1 2">
    <name type="scientific">Chryseobacterium vietnamense</name>
    <dbReference type="NCBI Taxonomy" id="866785"/>
    <lineage>
        <taxon>Bacteria</taxon>
        <taxon>Pseudomonadati</taxon>
        <taxon>Bacteroidota</taxon>
        <taxon>Flavobacteriia</taxon>
        <taxon>Flavobacteriales</taxon>
        <taxon>Weeksellaceae</taxon>
        <taxon>Chryseobacterium group</taxon>
        <taxon>Chryseobacterium</taxon>
    </lineage>
</organism>
<evidence type="ECO:0000313" key="1">
    <source>
        <dbReference type="EMBL" id="MDR6457026.1"/>
    </source>
</evidence>
<name>A0ACC6J1W5_9FLAO</name>
<comment type="caution">
    <text evidence="1">The sequence shown here is derived from an EMBL/GenBank/DDBJ whole genome shotgun (WGS) entry which is preliminary data.</text>
</comment>
<protein>
    <submittedName>
        <fullName evidence="1">Uncharacterized protein</fullName>
    </submittedName>
</protein>
<gene>
    <name evidence="1" type="ORF">J2786_000119</name>
</gene>
<keyword evidence="2" id="KW-1185">Reference proteome</keyword>
<proteinExistence type="predicted"/>